<keyword evidence="3" id="KW-0862">Zinc</keyword>
<evidence type="ECO:0000256" key="4">
    <source>
        <dbReference type="SAM" id="MobiDB-lite"/>
    </source>
</evidence>
<evidence type="ECO:0000256" key="3">
    <source>
        <dbReference type="ARBA" id="ARBA00022833"/>
    </source>
</evidence>
<dbReference type="PANTHER" id="PTHR12681">
    <property type="entry name" value="ZINC FINGER-CONTAINING PROTEIN P48ZNF"/>
    <property type="match status" value="1"/>
</dbReference>
<evidence type="ECO:0000256" key="1">
    <source>
        <dbReference type="ARBA" id="ARBA00022723"/>
    </source>
</evidence>
<feature type="compositionally biased region" description="Basic residues" evidence="4">
    <location>
        <begin position="58"/>
        <end position="74"/>
    </location>
</feature>
<dbReference type="Proteomes" id="UP001150062">
    <property type="component" value="Unassembled WGS sequence"/>
</dbReference>
<comment type="caution">
    <text evidence="6">The sequence shown here is derived from an EMBL/GenBank/DDBJ whole genome shotgun (WGS) entry which is preliminary data.</text>
</comment>
<feature type="domain" description="ZC3H15/TMA46 family C-terminal" evidence="5">
    <location>
        <begin position="137"/>
        <end position="208"/>
    </location>
</feature>
<evidence type="ECO:0000256" key="2">
    <source>
        <dbReference type="ARBA" id="ARBA00022771"/>
    </source>
</evidence>
<dbReference type="PANTHER" id="PTHR12681:SF0">
    <property type="entry name" value="ZINC FINGER CCCH DOMAIN-CONTAINING PROTEIN 15"/>
    <property type="match status" value="1"/>
</dbReference>
<dbReference type="Pfam" id="PF16543">
    <property type="entry name" value="DFRP_C"/>
    <property type="match status" value="1"/>
</dbReference>
<feature type="compositionally biased region" description="Basic residues" evidence="4">
    <location>
        <begin position="171"/>
        <end position="185"/>
    </location>
</feature>
<dbReference type="Gene3D" id="6.20.400.10">
    <property type="match status" value="1"/>
</dbReference>
<protein>
    <submittedName>
        <fullName evidence="6">Zinc finger ccch domain-containing protein</fullName>
    </submittedName>
</protein>
<feature type="compositionally biased region" description="Basic and acidic residues" evidence="4">
    <location>
        <begin position="212"/>
        <end position="259"/>
    </location>
</feature>
<reference evidence="6" key="1">
    <citation type="submission" date="2022-08" db="EMBL/GenBank/DDBJ databases">
        <title>Novel sulfate-reducing endosymbionts in the free-living metamonad Anaeramoeba.</title>
        <authorList>
            <person name="Jerlstrom-Hultqvist J."/>
            <person name="Cepicka I."/>
            <person name="Gallot-Lavallee L."/>
            <person name="Salas-Leiva D."/>
            <person name="Curtis B.A."/>
            <person name="Zahonova K."/>
            <person name="Pipaliya S."/>
            <person name="Dacks J."/>
            <person name="Roger A.J."/>
        </authorList>
    </citation>
    <scope>NUCLEOTIDE SEQUENCE</scope>
    <source>
        <strain evidence="6">Schooner1</strain>
    </source>
</reference>
<keyword evidence="2" id="KW-0863">Zinc-finger</keyword>
<feature type="region of interest" description="Disordered" evidence="4">
    <location>
        <begin position="167"/>
        <end position="188"/>
    </location>
</feature>
<proteinExistence type="predicted"/>
<evidence type="ECO:0000313" key="6">
    <source>
        <dbReference type="EMBL" id="KAJ6241903.1"/>
    </source>
</evidence>
<name>A0ABQ8YBD7_9EUKA</name>
<keyword evidence="1" id="KW-0479">Metal-binding</keyword>
<dbReference type="EMBL" id="JAOAOG010000185">
    <property type="protein sequence ID" value="KAJ6241903.1"/>
    <property type="molecule type" value="Genomic_DNA"/>
</dbReference>
<feature type="compositionally biased region" description="Basic and acidic residues" evidence="4">
    <location>
        <begin position="109"/>
        <end position="121"/>
    </location>
</feature>
<feature type="compositionally biased region" description="Acidic residues" evidence="4">
    <location>
        <begin position="260"/>
        <end position="281"/>
    </location>
</feature>
<feature type="region of interest" description="Disordered" evidence="4">
    <location>
        <begin position="212"/>
        <end position="281"/>
    </location>
</feature>
<feature type="region of interest" description="Disordered" evidence="4">
    <location>
        <begin position="49"/>
        <end position="121"/>
    </location>
</feature>
<feature type="compositionally biased region" description="Basic residues" evidence="4">
    <location>
        <begin position="95"/>
        <end position="108"/>
    </location>
</feature>
<accession>A0ABQ8YBD7</accession>
<gene>
    <name evidence="6" type="ORF">M0813_23045</name>
</gene>
<evidence type="ECO:0000259" key="5">
    <source>
        <dbReference type="Pfam" id="PF16543"/>
    </source>
</evidence>
<sequence length="281" mass="33301">MPPKKKGKKKTNVKQLNKKREKVIEDKTFGLKNKNRSSKVQKYITNVRSQVYGENTKHGRKKKQVAQKKKRAAKQRSELESLYKSMMMPIGGASNRKKVGKKKQRKQNRKNEEELLKKEKLGDRPEEELAFGFEDALSLEKFIREERLKVKDTVLLTTEIFNKWKEEEKKKKNKDKKKKEKKKKLTGREQYLKSKGGFIDAIEAMDVKEYEVRGTLDEEEEKGKEKENENENENEKEKENENEKEKENEKETKEEKNVEINEDLFGEENLDDLLDEIDDED</sequence>
<organism evidence="6 7">
    <name type="scientific">Anaeramoeba flamelloides</name>
    <dbReference type="NCBI Taxonomy" id="1746091"/>
    <lineage>
        <taxon>Eukaryota</taxon>
        <taxon>Metamonada</taxon>
        <taxon>Anaeramoebidae</taxon>
        <taxon>Anaeramoeba</taxon>
    </lineage>
</organism>
<dbReference type="InterPro" id="IPR032378">
    <property type="entry name" value="ZC3H15/TMA46_C"/>
</dbReference>
<evidence type="ECO:0000313" key="7">
    <source>
        <dbReference type="Proteomes" id="UP001150062"/>
    </source>
</evidence>
<keyword evidence="7" id="KW-1185">Reference proteome</keyword>